<dbReference type="Pfam" id="PF22613">
    <property type="entry name" value="Transketolase_C_1"/>
    <property type="match status" value="1"/>
</dbReference>
<comment type="cofactor">
    <cofactor evidence="1">
        <name>Ca(2+)</name>
        <dbReference type="ChEBI" id="CHEBI:29108"/>
    </cofactor>
</comment>
<dbReference type="SMART" id="SM00861">
    <property type="entry name" value="Transket_pyr"/>
    <property type="match status" value="1"/>
</dbReference>
<sequence length="682" mass="73969">MNKDINLQAADNIRALCVAMVEKANSGHPGGPMGGADFMHILYSEFFNYDPSDMTWPFRDRFFMDAGHLSTLMYAQYYLLGNYAKDDVANFRQWGSITPGHPEVDVARGIENTSGPLGQGHTMGVGAAIAAKFLEARFGDWLNHKIYGFISDGGIQEEISQGAGRIAGHLGLSNFIMFFDSNDIQLSTSTDEVTSEDTAAKYEAWGWKVVTIDAHNHDEIRKALTDANNETEKPTLIIGKTIMGKGCVAADGTMFEGYCELHGQPIGATGADYEKTLLNLGASVDSPFDIYENVSALYKNIIEEKTAEAAKKKAVINAWRKDNEALANKLDFFLSGKLPELDFESIEHKAGLASRAASSNVLAYLAENVENMIVSSADLSNSDKTDGFLKKSSALQKGDFSGSFLQAGVAELTMACIANGIALHGGIIPVVATFFVFSDYMKPAIRLSGIQELGVKYVWTHDAFRVGEDGPTHQPVEQEAQIRLLEKLKNHSGKNSFLAMRPADSAETSVAWKMALENTDSPSGLILSRQGIKDLPAKGASRYQDALEAQKGGYLVKEVANPDVVLVANGSEVATLFEAAQILEEKENLKVSIASIISEGVFRNQSKEYQNSVIPKNTPLFGLTAGLPVNLEGLVGDNGKVFGLTHFGYSAPAKVLDDKFGFTGEKVSKQVLDYLNESVLTK</sequence>
<comment type="similarity">
    <text evidence="6">Belongs to the transketolase family.</text>
</comment>
<keyword evidence="9" id="KW-0808">Transferase</keyword>
<protein>
    <recommendedName>
        <fullName evidence="8">transketolase</fullName>
        <ecNumber evidence="8">2.2.1.1</ecNumber>
    </recommendedName>
</protein>
<evidence type="ECO:0000313" key="19">
    <source>
        <dbReference type="Proteomes" id="UP000322315"/>
    </source>
</evidence>
<keyword evidence="18" id="KW-1185">Reference proteome</keyword>
<evidence type="ECO:0000256" key="5">
    <source>
        <dbReference type="ARBA" id="ARBA00001964"/>
    </source>
</evidence>
<dbReference type="SUPFAM" id="SSF52518">
    <property type="entry name" value="Thiamin diphosphate-binding fold (THDP-binding)"/>
    <property type="match status" value="2"/>
</dbReference>
<feature type="domain" description="Transketolase-like pyrimidine-binding" evidence="15">
    <location>
        <begin position="352"/>
        <end position="534"/>
    </location>
</feature>
<dbReference type="EC" id="2.2.1.1" evidence="8"/>
<reference evidence="16 19" key="1">
    <citation type="journal article" date="2015" name="Int. J. Syst. Evol. Microbiol.">
        <title>Algibacter amylolyticus sp. nov., isolated from intertidal sediment.</title>
        <authorList>
            <person name="Zhang D.C."/>
            <person name="Wu J."/>
            <person name="Neuner K."/>
            <person name="Yao J."/>
            <person name="Margesin R."/>
        </authorList>
    </citation>
    <scope>NUCLEOTIDE SEQUENCE [LARGE SCALE GENOMIC DNA]</scope>
    <source>
        <strain evidence="16 19">RU-4-M-4</strain>
    </source>
</reference>
<dbReference type="GO" id="GO:0006098">
    <property type="term" value="P:pentose-phosphate shunt"/>
    <property type="evidence" value="ECO:0007669"/>
    <property type="project" value="TreeGrafter"/>
</dbReference>
<dbReference type="PANTHER" id="PTHR43522:SF2">
    <property type="entry name" value="TRANSKETOLASE 1-RELATED"/>
    <property type="match status" value="1"/>
</dbReference>
<dbReference type="Gene3D" id="3.40.50.920">
    <property type="match status" value="1"/>
</dbReference>
<dbReference type="Gene3D" id="3.40.50.970">
    <property type="match status" value="2"/>
</dbReference>
<dbReference type="Pfam" id="PF00456">
    <property type="entry name" value="Transketolase_N"/>
    <property type="match status" value="1"/>
</dbReference>
<dbReference type="PANTHER" id="PTHR43522">
    <property type="entry name" value="TRANSKETOLASE"/>
    <property type="match status" value="1"/>
</dbReference>
<evidence type="ECO:0000313" key="17">
    <source>
        <dbReference type="EMBL" id="TSJ82252.1"/>
    </source>
</evidence>
<evidence type="ECO:0000256" key="7">
    <source>
        <dbReference type="ARBA" id="ARBA00011738"/>
    </source>
</evidence>
<keyword evidence="11" id="KW-0106">Calcium</keyword>
<dbReference type="CDD" id="cd02012">
    <property type="entry name" value="TPP_TK"/>
    <property type="match status" value="1"/>
</dbReference>
<dbReference type="InterPro" id="IPR033247">
    <property type="entry name" value="Transketolase_fam"/>
</dbReference>
<dbReference type="Proteomes" id="UP000315145">
    <property type="component" value="Unassembled WGS sequence"/>
</dbReference>
<evidence type="ECO:0000256" key="6">
    <source>
        <dbReference type="ARBA" id="ARBA00007131"/>
    </source>
</evidence>
<dbReference type="GO" id="GO:0005829">
    <property type="term" value="C:cytosol"/>
    <property type="evidence" value="ECO:0007669"/>
    <property type="project" value="TreeGrafter"/>
</dbReference>
<comment type="cofactor">
    <cofactor evidence="4">
        <name>Mg(2+)</name>
        <dbReference type="ChEBI" id="CHEBI:18420"/>
    </cofactor>
</comment>
<keyword evidence="12" id="KW-0460">Magnesium</keyword>
<evidence type="ECO:0000256" key="14">
    <source>
        <dbReference type="ARBA" id="ARBA00049473"/>
    </source>
</evidence>
<dbReference type="InterPro" id="IPR055152">
    <property type="entry name" value="Transketolase-like_C_2"/>
</dbReference>
<proteinExistence type="inferred from homology"/>
<reference evidence="16" key="3">
    <citation type="submission" date="2019-09" db="EMBL/GenBank/DDBJ databases">
        <authorList>
            <person name="Zhang D.-C."/>
        </authorList>
    </citation>
    <scope>NUCLEOTIDE SEQUENCE</scope>
    <source>
        <strain evidence="16">RU-4-M-4</strain>
    </source>
</reference>
<evidence type="ECO:0000256" key="11">
    <source>
        <dbReference type="ARBA" id="ARBA00022837"/>
    </source>
</evidence>
<evidence type="ECO:0000256" key="9">
    <source>
        <dbReference type="ARBA" id="ARBA00022679"/>
    </source>
</evidence>
<dbReference type="OrthoDB" id="8732661at2"/>
<dbReference type="Proteomes" id="UP000322315">
    <property type="component" value="Unassembled WGS sequence"/>
</dbReference>
<dbReference type="InterPro" id="IPR005474">
    <property type="entry name" value="Transketolase_N"/>
</dbReference>
<dbReference type="InterPro" id="IPR005475">
    <property type="entry name" value="Transketolase-like_Pyr-bd"/>
</dbReference>
<dbReference type="GO" id="GO:0046872">
    <property type="term" value="F:metal ion binding"/>
    <property type="evidence" value="ECO:0007669"/>
    <property type="project" value="UniProtKB-KW"/>
</dbReference>
<dbReference type="RefSeq" id="WP_144115358.1">
    <property type="nucleotide sequence ID" value="NZ_JACHGE010000001.1"/>
</dbReference>
<dbReference type="CDD" id="cd07033">
    <property type="entry name" value="TPP_PYR_DXS_TK_like"/>
    <property type="match status" value="1"/>
</dbReference>
<comment type="cofactor">
    <cofactor evidence="2">
        <name>Mn(2+)</name>
        <dbReference type="ChEBI" id="CHEBI:29035"/>
    </cofactor>
</comment>
<evidence type="ECO:0000256" key="4">
    <source>
        <dbReference type="ARBA" id="ARBA00001946"/>
    </source>
</evidence>
<dbReference type="EMBL" id="VWRS01000001">
    <property type="protein sequence ID" value="KAA5828007.1"/>
    <property type="molecule type" value="Genomic_DNA"/>
</dbReference>
<gene>
    <name evidence="16" type="ORF">F2B50_04015</name>
    <name evidence="17" type="ORF">FPF71_04015</name>
</gene>
<dbReference type="AlphaFoldDB" id="A0A5M7BIJ7"/>
<evidence type="ECO:0000259" key="15">
    <source>
        <dbReference type="SMART" id="SM00861"/>
    </source>
</evidence>
<comment type="catalytic activity">
    <reaction evidence="14">
        <text>D-sedoheptulose 7-phosphate + D-glyceraldehyde 3-phosphate = aldehydo-D-ribose 5-phosphate + D-xylulose 5-phosphate</text>
        <dbReference type="Rhea" id="RHEA:10508"/>
        <dbReference type="ChEBI" id="CHEBI:57483"/>
        <dbReference type="ChEBI" id="CHEBI:57737"/>
        <dbReference type="ChEBI" id="CHEBI:58273"/>
        <dbReference type="ChEBI" id="CHEBI:59776"/>
        <dbReference type="EC" id="2.2.1.1"/>
    </reaction>
</comment>
<comment type="subunit">
    <text evidence="7">Homodimer.</text>
</comment>
<dbReference type="PROSITE" id="PS00802">
    <property type="entry name" value="TRANSKETOLASE_2"/>
    <property type="match status" value="1"/>
</dbReference>
<comment type="cofactor">
    <cofactor evidence="3">
        <name>Co(2+)</name>
        <dbReference type="ChEBI" id="CHEBI:48828"/>
    </cofactor>
</comment>
<dbReference type="InterPro" id="IPR029061">
    <property type="entry name" value="THDP-binding"/>
</dbReference>
<evidence type="ECO:0000256" key="3">
    <source>
        <dbReference type="ARBA" id="ARBA00001941"/>
    </source>
</evidence>
<evidence type="ECO:0000256" key="12">
    <source>
        <dbReference type="ARBA" id="ARBA00022842"/>
    </source>
</evidence>
<dbReference type="InterPro" id="IPR009014">
    <property type="entry name" value="Transketo_C/PFOR_II"/>
</dbReference>
<dbReference type="GO" id="GO:0004802">
    <property type="term" value="F:transketolase activity"/>
    <property type="evidence" value="ECO:0007669"/>
    <property type="project" value="UniProtKB-EC"/>
</dbReference>
<dbReference type="SUPFAM" id="SSF52922">
    <property type="entry name" value="TK C-terminal domain-like"/>
    <property type="match status" value="1"/>
</dbReference>
<evidence type="ECO:0000313" key="16">
    <source>
        <dbReference type="EMBL" id="KAA5828007.1"/>
    </source>
</evidence>
<evidence type="ECO:0000256" key="13">
    <source>
        <dbReference type="ARBA" id="ARBA00023052"/>
    </source>
</evidence>
<organism evidence="16 19">
    <name type="scientific">Algibacter amylolyticus</name>
    <dbReference type="NCBI Taxonomy" id="1608400"/>
    <lineage>
        <taxon>Bacteria</taxon>
        <taxon>Pseudomonadati</taxon>
        <taxon>Bacteroidota</taxon>
        <taxon>Flavobacteriia</taxon>
        <taxon>Flavobacteriales</taxon>
        <taxon>Flavobacteriaceae</taxon>
        <taxon>Algibacter</taxon>
    </lineage>
</organism>
<keyword evidence="10" id="KW-0479">Metal-binding</keyword>
<dbReference type="FunFam" id="3.40.50.970:FF:000045">
    <property type="entry name" value="Transketolase"/>
    <property type="match status" value="1"/>
</dbReference>
<dbReference type="Pfam" id="PF02779">
    <property type="entry name" value="Transket_pyr"/>
    <property type="match status" value="1"/>
</dbReference>
<accession>A0A5M7BIJ7</accession>
<comment type="caution">
    <text evidence="16">The sequence shown here is derived from an EMBL/GenBank/DDBJ whole genome shotgun (WGS) entry which is preliminary data.</text>
</comment>
<reference evidence="17 18" key="2">
    <citation type="submission" date="2019-07" db="EMBL/GenBank/DDBJ databases">
        <title>Algibacter marinivivus sp. nov., isolated from the surface of a marine red alga.</title>
        <authorList>
            <person name="Zhong X."/>
            <person name="Xu W."/>
            <person name="Zhang Y."/>
            <person name="Zhang Q."/>
            <person name="Du Z."/>
        </authorList>
    </citation>
    <scope>NUCLEOTIDE SEQUENCE [LARGE SCALE GENOMIC DNA]</scope>
    <source>
        <strain evidence="17 18">RU-4-M-4</strain>
    </source>
</reference>
<evidence type="ECO:0000256" key="1">
    <source>
        <dbReference type="ARBA" id="ARBA00001913"/>
    </source>
</evidence>
<evidence type="ECO:0000256" key="8">
    <source>
        <dbReference type="ARBA" id="ARBA00013152"/>
    </source>
</evidence>
<evidence type="ECO:0000313" key="18">
    <source>
        <dbReference type="Proteomes" id="UP000315145"/>
    </source>
</evidence>
<dbReference type="EMBL" id="VMBF01000001">
    <property type="protein sequence ID" value="TSJ82252.1"/>
    <property type="molecule type" value="Genomic_DNA"/>
</dbReference>
<name>A0A5M7BIJ7_9FLAO</name>
<dbReference type="InterPro" id="IPR020826">
    <property type="entry name" value="Transketolase_BS"/>
</dbReference>
<keyword evidence="13" id="KW-0786">Thiamine pyrophosphate</keyword>
<evidence type="ECO:0000256" key="10">
    <source>
        <dbReference type="ARBA" id="ARBA00022723"/>
    </source>
</evidence>
<comment type="cofactor">
    <cofactor evidence="5">
        <name>thiamine diphosphate</name>
        <dbReference type="ChEBI" id="CHEBI:58937"/>
    </cofactor>
</comment>
<evidence type="ECO:0000256" key="2">
    <source>
        <dbReference type="ARBA" id="ARBA00001936"/>
    </source>
</evidence>